<comment type="caution">
    <text evidence="7">The sequence shown here is derived from an EMBL/GenBank/DDBJ whole genome shotgun (WGS) entry which is preliminary data.</text>
</comment>
<organism evidence="7 8">
    <name type="scientific">Fervidicola ferrireducens</name>
    <dbReference type="NCBI Taxonomy" id="520764"/>
    <lineage>
        <taxon>Bacteria</taxon>
        <taxon>Bacillati</taxon>
        <taxon>Bacillota</taxon>
        <taxon>Clostridia</taxon>
        <taxon>Thermosediminibacterales</taxon>
        <taxon>Thermosediminibacteraceae</taxon>
        <taxon>Fervidicola</taxon>
    </lineage>
</organism>
<dbReference type="Gene3D" id="1.10.10.60">
    <property type="entry name" value="Homeodomain-like"/>
    <property type="match status" value="1"/>
</dbReference>
<dbReference type="Gene3D" id="1.10.357.10">
    <property type="entry name" value="Tetracycline Repressor, domain 2"/>
    <property type="match status" value="1"/>
</dbReference>
<dbReference type="InParanoid" id="A0A140L8T3"/>
<evidence type="ECO:0000313" key="7">
    <source>
        <dbReference type="EMBL" id="KXG76958.1"/>
    </source>
</evidence>
<dbReference type="SUPFAM" id="SSF46689">
    <property type="entry name" value="Homeodomain-like"/>
    <property type="match status" value="1"/>
</dbReference>
<dbReference type="FunCoup" id="A0A140L8T3">
    <property type="interactions" value="107"/>
</dbReference>
<dbReference type="SUPFAM" id="SSF48498">
    <property type="entry name" value="Tetracyclin repressor-like, C-terminal domain"/>
    <property type="match status" value="1"/>
</dbReference>
<reference evidence="7 8" key="1">
    <citation type="submission" date="2015-12" db="EMBL/GenBank/DDBJ databases">
        <title>Draft genome sequnece of Fervidicola ferrireducens strain Y170.</title>
        <authorList>
            <person name="Patel B.K."/>
        </authorList>
    </citation>
    <scope>NUCLEOTIDE SEQUENCE [LARGE SCALE GENOMIC DNA]</scope>
    <source>
        <strain evidence="7 8">Y170</strain>
    </source>
</reference>
<evidence type="ECO:0000256" key="4">
    <source>
        <dbReference type="PROSITE-ProRule" id="PRU00335"/>
    </source>
</evidence>
<dbReference type="PANTHER" id="PTHR30055">
    <property type="entry name" value="HTH-TYPE TRANSCRIPTIONAL REGULATOR RUTR"/>
    <property type="match status" value="1"/>
</dbReference>
<proteinExistence type="predicted"/>
<dbReference type="PROSITE" id="PS50977">
    <property type="entry name" value="HTH_TETR_2"/>
    <property type="match status" value="1"/>
</dbReference>
<evidence type="ECO:0000256" key="3">
    <source>
        <dbReference type="ARBA" id="ARBA00023163"/>
    </source>
</evidence>
<evidence type="ECO:0000256" key="1">
    <source>
        <dbReference type="ARBA" id="ARBA00023015"/>
    </source>
</evidence>
<protein>
    <submittedName>
        <fullName evidence="7">Fatty acid metabolism regulator protein</fullName>
    </submittedName>
</protein>
<dbReference type="InterPro" id="IPR001647">
    <property type="entry name" value="HTH_TetR"/>
</dbReference>
<dbReference type="PATRIC" id="fig|520764.3.peg.1384"/>
<dbReference type="Pfam" id="PF17932">
    <property type="entry name" value="TetR_C_24"/>
    <property type="match status" value="1"/>
</dbReference>
<keyword evidence="5" id="KW-0175">Coiled coil</keyword>
<sequence>MAMESIRESREAEKLTEKRKRQILEAAIEVFAEKGYNGAKTKEIAERAGVSEGTVFKYFKTKKDILLSLLNTSTIDTLNQMVLEAESEGKDLQEVLELLLRKYAAFVKDNFELMKLIFYESQFHKDLRIGLLQKVYKKILRLFEDLISQKIKKGEFRQVDPKVAVRAFIGMVMATLLWVKMMSPEEGNIIDEEKLIHQFIDIFFNGIRKK</sequence>
<dbReference type="OrthoDB" id="9780824at2"/>
<keyword evidence="1" id="KW-0805">Transcription regulation</keyword>
<evidence type="ECO:0000256" key="2">
    <source>
        <dbReference type="ARBA" id="ARBA00023125"/>
    </source>
</evidence>
<feature type="DNA-binding region" description="H-T-H motif" evidence="4">
    <location>
        <begin position="40"/>
        <end position="59"/>
    </location>
</feature>
<dbReference type="InterPro" id="IPR041490">
    <property type="entry name" value="KstR2_TetR_C"/>
</dbReference>
<keyword evidence="3" id="KW-0804">Transcription</keyword>
<keyword evidence="8" id="KW-1185">Reference proteome</keyword>
<dbReference type="RefSeq" id="WP_066353344.1">
    <property type="nucleotide sequence ID" value="NZ_LOED01000014.1"/>
</dbReference>
<evidence type="ECO:0000256" key="5">
    <source>
        <dbReference type="SAM" id="Coils"/>
    </source>
</evidence>
<keyword evidence="2 4" id="KW-0238">DNA-binding</keyword>
<dbReference type="InterPro" id="IPR036271">
    <property type="entry name" value="Tet_transcr_reg_TetR-rel_C_sf"/>
</dbReference>
<dbReference type="Proteomes" id="UP000070427">
    <property type="component" value="Unassembled WGS sequence"/>
</dbReference>
<feature type="coiled-coil region" evidence="5">
    <location>
        <begin position="75"/>
        <end position="102"/>
    </location>
</feature>
<accession>A0A140L8T3</accession>
<dbReference type="InterPro" id="IPR009057">
    <property type="entry name" value="Homeodomain-like_sf"/>
</dbReference>
<feature type="domain" description="HTH tetR-type" evidence="6">
    <location>
        <begin position="17"/>
        <end position="77"/>
    </location>
</feature>
<dbReference type="PRINTS" id="PR00455">
    <property type="entry name" value="HTHTETR"/>
</dbReference>
<dbReference type="EMBL" id="LOED01000014">
    <property type="protein sequence ID" value="KXG76958.1"/>
    <property type="molecule type" value="Genomic_DNA"/>
</dbReference>
<dbReference type="GO" id="GO:0003700">
    <property type="term" value="F:DNA-binding transcription factor activity"/>
    <property type="evidence" value="ECO:0007669"/>
    <property type="project" value="TreeGrafter"/>
</dbReference>
<dbReference type="PANTHER" id="PTHR30055:SF234">
    <property type="entry name" value="HTH-TYPE TRANSCRIPTIONAL REGULATOR BETI"/>
    <property type="match status" value="1"/>
</dbReference>
<dbReference type="STRING" id="520764.AN618_13340"/>
<evidence type="ECO:0000259" key="6">
    <source>
        <dbReference type="PROSITE" id="PS50977"/>
    </source>
</evidence>
<dbReference type="GO" id="GO:0000976">
    <property type="term" value="F:transcription cis-regulatory region binding"/>
    <property type="evidence" value="ECO:0007669"/>
    <property type="project" value="TreeGrafter"/>
</dbReference>
<name>A0A140L8T3_9FIRM</name>
<gene>
    <name evidence="7" type="primary">fadR_1</name>
    <name evidence="7" type="ORF">AN618_13340</name>
</gene>
<evidence type="ECO:0000313" key="8">
    <source>
        <dbReference type="Proteomes" id="UP000070427"/>
    </source>
</evidence>
<dbReference type="Pfam" id="PF00440">
    <property type="entry name" value="TetR_N"/>
    <property type="match status" value="1"/>
</dbReference>
<dbReference type="AlphaFoldDB" id="A0A140L8T3"/>
<dbReference type="InterPro" id="IPR050109">
    <property type="entry name" value="HTH-type_TetR-like_transc_reg"/>
</dbReference>